<dbReference type="EMBL" id="JACXVP010000003">
    <property type="protein sequence ID" value="KAG5616509.1"/>
    <property type="molecule type" value="Genomic_DNA"/>
</dbReference>
<evidence type="ECO:0000313" key="2">
    <source>
        <dbReference type="Proteomes" id="UP000824120"/>
    </source>
</evidence>
<reference evidence="1 2" key="1">
    <citation type="submission" date="2020-09" db="EMBL/GenBank/DDBJ databases">
        <title>De no assembly of potato wild relative species, Solanum commersonii.</title>
        <authorList>
            <person name="Cho K."/>
        </authorList>
    </citation>
    <scope>NUCLEOTIDE SEQUENCE [LARGE SCALE GENOMIC DNA]</scope>
    <source>
        <strain evidence="1">LZ3.2</strain>
        <tissue evidence="1">Leaf</tissue>
    </source>
</reference>
<dbReference type="Proteomes" id="UP000824120">
    <property type="component" value="Chromosome 3"/>
</dbReference>
<keyword evidence="2" id="KW-1185">Reference proteome</keyword>
<dbReference type="AlphaFoldDB" id="A0A9J5ZVZ2"/>
<organism evidence="1 2">
    <name type="scientific">Solanum commersonii</name>
    <name type="common">Commerson's wild potato</name>
    <name type="synonym">Commerson's nightshade</name>
    <dbReference type="NCBI Taxonomy" id="4109"/>
    <lineage>
        <taxon>Eukaryota</taxon>
        <taxon>Viridiplantae</taxon>
        <taxon>Streptophyta</taxon>
        <taxon>Embryophyta</taxon>
        <taxon>Tracheophyta</taxon>
        <taxon>Spermatophyta</taxon>
        <taxon>Magnoliopsida</taxon>
        <taxon>eudicotyledons</taxon>
        <taxon>Gunneridae</taxon>
        <taxon>Pentapetalae</taxon>
        <taxon>asterids</taxon>
        <taxon>lamiids</taxon>
        <taxon>Solanales</taxon>
        <taxon>Solanaceae</taxon>
        <taxon>Solanoideae</taxon>
        <taxon>Solaneae</taxon>
        <taxon>Solanum</taxon>
    </lineage>
</organism>
<protein>
    <submittedName>
        <fullName evidence="1">Uncharacterized protein</fullName>
    </submittedName>
</protein>
<name>A0A9J5ZVZ2_SOLCO</name>
<gene>
    <name evidence="1" type="ORF">H5410_016333</name>
</gene>
<proteinExistence type="predicted"/>
<comment type="caution">
    <text evidence="1">The sequence shown here is derived from an EMBL/GenBank/DDBJ whole genome shotgun (WGS) entry which is preliminary data.</text>
</comment>
<accession>A0A9J5ZVZ2</accession>
<sequence length="83" mass="9631">MVISDGLKGHTTVAATIEKVKNINKNYVLMRKNDIHFILKIDHFDLVAANLEKSWSFYFGTRYWPKMLGQQQLGSSRCLESRK</sequence>
<evidence type="ECO:0000313" key="1">
    <source>
        <dbReference type="EMBL" id="KAG5616509.1"/>
    </source>
</evidence>